<reference evidence="3" key="1">
    <citation type="journal article" date="2019" name="Sci. Rep.">
        <title>Draft genome of Tanacetum cinerariifolium, the natural source of mosquito coil.</title>
        <authorList>
            <person name="Yamashiro T."/>
            <person name="Shiraishi A."/>
            <person name="Satake H."/>
            <person name="Nakayama K."/>
        </authorList>
    </citation>
    <scope>NUCLEOTIDE SEQUENCE</scope>
</reference>
<evidence type="ECO:0000313" key="3">
    <source>
        <dbReference type="EMBL" id="GEU29997.1"/>
    </source>
</evidence>
<keyword evidence="1" id="KW-0234">DNA repair</keyword>
<keyword evidence="1" id="KW-0547">Nucleotide-binding</keyword>
<keyword evidence="1 3" id="KW-0347">Helicase</keyword>
<comment type="cofactor">
    <cofactor evidence="1">
        <name>Mg(2+)</name>
        <dbReference type="ChEBI" id="CHEBI:18420"/>
    </cofactor>
</comment>
<name>A0A699GKP1_TANCI</name>
<dbReference type="InterPro" id="IPR010285">
    <property type="entry name" value="DNA_helicase_pif1-like_DEAD"/>
</dbReference>
<dbReference type="SUPFAM" id="SSF56219">
    <property type="entry name" value="DNase I-like"/>
    <property type="match status" value="1"/>
</dbReference>
<protein>
    <recommendedName>
        <fullName evidence="1">ATP-dependent DNA helicase</fullName>
        <ecNumber evidence="1">5.6.2.3</ecNumber>
    </recommendedName>
</protein>
<dbReference type="PANTHER" id="PTHR10492:SF96">
    <property type="entry name" value="ATP-DEPENDENT DNA HELICASE"/>
    <property type="match status" value="1"/>
</dbReference>
<keyword evidence="1" id="KW-0378">Hydrolase</keyword>
<comment type="caution">
    <text evidence="3">The sequence shown here is derived from an EMBL/GenBank/DDBJ whole genome shotgun (WGS) entry which is preliminary data.</text>
</comment>
<keyword evidence="1" id="KW-0227">DNA damage</keyword>
<evidence type="ECO:0000256" key="1">
    <source>
        <dbReference type="RuleBase" id="RU363044"/>
    </source>
</evidence>
<dbReference type="GO" id="GO:0005524">
    <property type="term" value="F:ATP binding"/>
    <property type="evidence" value="ECO:0007669"/>
    <property type="project" value="UniProtKB-KW"/>
</dbReference>
<proteinExistence type="inferred from homology"/>
<organism evidence="3">
    <name type="scientific">Tanacetum cinerariifolium</name>
    <name type="common">Dalmatian daisy</name>
    <name type="synonym">Chrysanthemum cinerariifolium</name>
    <dbReference type="NCBI Taxonomy" id="118510"/>
    <lineage>
        <taxon>Eukaryota</taxon>
        <taxon>Viridiplantae</taxon>
        <taxon>Streptophyta</taxon>
        <taxon>Embryophyta</taxon>
        <taxon>Tracheophyta</taxon>
        <taxon>Spermatophyta</taxon>
        <taxon>Magnoliopsida</taxon>
        <taxon>eudicotyledons</taxon>
        <taxon>Gunneridae</taxon>
        <taxon>Pentapetalae</taxon>
        <taxon>asterids</taxon>
        <taxon>campanulids</taxon>
        <taxon>Asterales</taxon>
        <taxon>Asteraceae</taxon>
        <taxon>Asteroideae</taxon>
        <taxon>Anthemideae</taxon>
        <taxon>Anthemidinae</taxon>
        <taxon>Tanacetum</taxon>
    </lineage>
</organism>
<gene>
    <name evidence="3" type="ORF">Tci_001975</name>
</gene>
<dbReference type="GO" id="GO:0000723">
    <property type="term" value="P:telomere maintenance"/>
    <property type="evidence" value="ECO:0007669"/>
    <property type="project" value="InterPro"/>
</dbReference>
<dbReference type="EMBL" id="BKCJ010000118">
    <property type="protein sequence ID" value="GEU29997.1"/>
    <property type="molecule type" value="Genomic_DNA"/>
</dbReference>
<dbReference type="InterPro" id="IPR027417">
    <property type="entry name" value="P-loop_NTPase"/>
</dbReference>
<dbReference type="GO" id="GO:0043139">
    <property type="term" value="F:5'-3' DNA helicase activity"/>
    <property type="evidence" value="ECO:0007669"/>
    <property type="project" value="UniProtKB-EC"/>
</dbReference>
<dbReference type="PANTHER" id="PTHR10492">
    <property type="match status" value="1"/>
</dbReference>
<evidence type="ECO:0000259" key="2">
    <source>
        <dbReference type="Pfam" id="PF05970"/>
    </source>
</evidence>
<feature type="domain" description="DNA helicase Pif1-like DEAD-box helicase" evidence="2">
    <location>
        <begin position="421"/>
        <end position="469"/>
    </location>
</feature>
<dbReference type="InterPro" id="IPR036691">
    <property type="entry name" value="Endo/exonu/phosph_ase_sf"/>
</dbReference>
<dbReference type="GO" id="GO:0006281">
    <property type="term" value="P:DNA repair"/>
    <property type="evidence" value="ECO:0007669"/>
    <property type="project" value="UniProtKB-KW"/>
</dbReference>
<dbReference type="Gene3D" id="3.60.10.10">
    <property type="entry name" value="Endonuclease/exonuclease/phosphatase"/>
    <property type="match status" value="1"/>
</dbReference>
<dbReference type="GO" id="GO:0016787">
    <property type="term" value="F:hydrolase activity"/>
    <property type="evidence" value="ECO:0007669"/>
    <property type="project" value="UniProtKB-KW"/>
</dbReference>
<sequence>MEKIDLWCIKRCWGNFTFDYVYSESVDYFIMVRGVWVSSGKRLLIISVYAPQDLSEKKMLWDYLSFVIGNWDGEVVIMGDFNEVRDISERFGSIFNKYGAEAFNSFFVNAGLLEVPFRFEKPNKSRILLERDFVKKISLEQNDDLERVVSNEEIKRADIIGNDVVDAVKWFFPWRDLERRISKRRLSVPIDLSITLALATSKFTVTSRSLQVYLFAIRLDPNVPNMTGPILLVVPHQRSLQIKDGEDVERYISAKLPDPAVDPEGYKVVSEMMVHGPFGLANSSVMCMSMTEEAVRKNSPKKYNDETFFDKDGYVHYRRRNMGIYANKRQDIQTANKRILPTYRTACEALDSVRLWEMFWHKMADDIPIRVSKLLNIQNIHINHPDLEGYLLDDLINRHLMEVKNYKRDLLMEENRVCVSKLNFNQKEIYDLIINAFASERQKIILIYGHGGTRKTFLWKMIISGLRSEGFPPHRLKLKVKALVMLLRNVNLEGGLCKAMASSGIASLLLPSRRTAHSRFKLPLELMDESLYNEEGISKLIDFIYDKDALRAPIAEALLPKAIFCLKNETTDIINTQVLDMIERESTVYVSSDEAIPVANGGGKTEMLYMLTWQAGYVTVQE</sequence>
<dbReference type="GO" id="GO:0006310">
    <property type="term" value="P:DNA recombination"/>
    <property type="evidence" value="ECO:0007669"/>
    <property type="project" value="UniProtKB-KW"/>
</dbReference>
<keyword evidence="1" id="KW-0233">DNA recombination</keyword>
<feature type="domain" description="DNA helicase Pif1-like DEAD-box helicase" evidence="2">
    <location>
        <begin position="488"/>
        <end position="533"/>
    </location>
</feature>
<accession>A0A699GKP1</accession>
<dbReference type="Pfam" id="PF05970">
    <property type="entry name" value="PIF1"/>
    <property type="match status" value="2"/>
</dbReference>
<dbReference type="EC" id="5.6.2.3" evidence="1"/>
<comment type="similarity">
    <text evidence="1">Belongs to the helicase family.</text>
</comment>
<comment type="catalytic activity">
    <reaction evidence="1">
        <text>ATP + H2O = ADP + phosphate + H(+)</text>
        <dbReference type="Rhea" id="RHEA:13065"/>
        <dbReference type="ChEBI" id="CHEBI:15377"/>
        <dbReference type="ChEBI" id="CHEBI:15378"/>
        <dbReference type="ChEBI" id="CHEBI:30616"/>
        <dbReference type="ChEBI" id="CHEBI:43474"/>
        <dbReference type="ChEBI" id="CHEBI:456216"/>
        <dbReference type="EC" id="5.6.2.3"/>
    </reaction>
</comment>
<dbReference type="AlphaFoldDB" id="A0A699GKP1"/>
<dbReference type="Gene3D" id="3.40.50.300">
    <property type="entry name" value="P-loop containing nucleotide triphosphate hydrolases"/>
    <property type="match status" value="1"/>
</dbReference>
<keyword evidence="1" id="KW-0067">ATP-binding</keyword>